<organism evidence="2 3">
    <name type="scientific">Nocardia vinacea</name>
    <dbReference type="NCBI Taxonomy" id="96468"/>
    <lineage>
        <taxon>Bacteria</taxon>
        <taxon>Bacillati</taxon>
        <taxon>Actinomycetota</taxon>
        <taxon>Actinomycetes</taxon>
        <taxon>Mycobacteriales</taxon>
        <taxon>Nocardiaceae</taxon>
        <taxon>Nocardia</taxon>
    </lineage>
</organism>
<evidence type="ECO:0000313" key="3">
    <source>
        <dbReference type="Proteomes" id="UP001432062"/>
    </source>
</evidence>
<name>A0ABZ1YL49_9NOCA</name>
<dbReference type="Pfam" id="PF01814">
    <property type="entry name" value="Hemerythrin"/>
    <property type="match status" value="1"/>
</dbReference>
<evidence type="ECO:0000313" key="2">
    <source>
        <dbReference type="EMBL" id="WUV42652.1"/>
    </source>
</evidence>
<reference evidence="2" key="1">
    <citation type="submission" date="2022-10" db="EMBL/GenBank/DDBJ databases">
        <title>The complete genomes of actinobacterial strains from the NBC collection.</title>
        <authorList>
            <person name="Joergensen T.S."/>
            <person name="Alvarez Arevalo M."/>
            <person name="Sterndorff E.B."/>
            <person name="Faurdal D."/>
            <person name="Vuksanovic O."/>
            <person name="Mourched A.-S."/>
            <person name="Charusanti P."/>
            <person name="Shaw S."/>
            <person name="Blin K."/>
            <person name="Weber T."/>
        </authorList>
    </citation>
    <scope>NUCLEOTIDE SEQUENCE</scope>
    <source>
        <strain evidence="2">NBC_01482</strain>
    </source>
</reference>
<feature type="domain" description="Hemerythrin-like" evidence="1">
    <location>
        <begin position="9"/>
        <end position="124"/>
    </location>
</feature>
<protein>
    <submittedName>
        <fullName evidence="2">Hemerythrin domain-containing protein</fullName>
    </submittedName>
</protein>
<sequence>MTLPSTEDVVDLLTAQHKQIKELFAQLKSGQGDKSELFKELVRLLAVHESAEEEAVHPVAARARFGADKMVGQRRDEENHAKCALANLYDLGVDHPDFDAELVEFADAVIAHANREENEEFALLRQQFSVHQLERMAGSVRAAEAIAPTRPHPKTGASALANLLAGPPLAVFDRARDAVRDWRREDDG</sequence>
<dbReference type="Proteomes" id="UP001432062">
    <property type="component" value="Chromosome"/>
</dbReference>
<dbReference type="InterPro" id="IPR012312">
    <property type="entry name" value="Hemerythrin-like"/>
</dbReference>
<evidence type="ECO:0000259" key="1">
    <source>
        <dbReference type="Pfam" id="PF01814"/>
    </source>
</evidence>
<dbReference type="EMBL" id="CP109441">
    <property type="protein sequence ID" value="WUV42652.1"/>
    <property type="molecule type" value="Genomic_DNA"/>
</dbReference>
<keyword evidence="3" id="KW-1185">Reference proteome</keyword>
<dbReference type="RefSeq" id="WP_327095939.1">
    <property type="nucleotide sequence ID" value="NZ_CP109149.1"/>
</dbReference>
<dbReference type="PANTHER" id="PTHR35585:SF1">
    <property type="entry name" value="HHE DOMAIN PROTEIN (AFU_ORTHOLOGUE AFUA_4G00730)"/>
    <property type="match status" value="1"/>
</dbReference>
<accession>A0ABZ1YL49</accession>
<dbReference type="Gene3D" id="1.20.120.520">
    <property type="entry name" value="nmb1532 protein domain like"/>
    <property type="match status" value="1"/>
</dbReference>
<gene>
    <name evidence="2" type="ORF">OG563_25695</name>
</gene>
<dbReference type="PANTHER" id="PTHR35585">
    <property type="entry name" value="HHE DOMAIN PROTEIN (AFU_ORTHOLOGUE AFUA_4G00730)"/>
    <property type="match status" value="1"/>
</dbReference>
<proteinExistence type="predicted"/>